<sequence length="151" mass="16792">MPDNSITVVGNITRDPELKFLNSGQATVRFGIAVNRRWQNRQTQEWEERVSYFDVTAYGSLAENVANSLPKGTRVLVTGRLEQRSWETPEGDKRSIVEINADEIAASLRYATAAVTKNPQREGGTAPSRPSSAPRTTTNEPSTYGFDEEPF</sequence>
<evidence type="ECO:0000313" key="3">
    <source>
        <dbReference type="EMBL" id="CAB4788250.1"/>
    </source>
</evidence>
<dbReference type="EMBL" id="CAFAAB010000110">
    <property type="protein sequence ID" value="CAB4788250.1"/>
    <property type="molecule type" value="Genomic_DNA"/>
</dbReference>
<dbReference type="GO" id="GO:0009295">
    <property type="term" value="C:nucleoid"/>
    <property type="evidence" value="ECO:0007669"/>
    <property type="project" value="TreeGrafter"/>
</dbReference>
<dbReference type="Pfam" id="PF00436">
    <property type="entry name" value="SSB"/>
    <property type="match status" value="1"/>
</dbReference>
<dbReference type="GO" id="GO:0003697">
    <property type="term" value="F:single-stranded DNA binding"/>
    <property type="evidence" value="ECO:0007669"/>
    <property type="project" value="InterPro"/>
</dbReference>
<dbReference type="Gene3D" id="2.40.50.140">
    <property type="entry name" value="Nucleic acid-binding proteins"/>
    <property type="match status" value="1"/>
</dbReference>
<feature type="compositionally biased region" description="Polar residues" evidence="2">
    <location>
        <begin position="128"/>
        <end position="142"/>
    </location>
</feature>
<dbReference type="SUPFAM" id="SSF50249">
    <property type="entry name" value="Nucleic acid-binding proteins"/>
    <property type="match status" value="1"/>
</dbReference>
<dbReference type="InterPro" id="IPR012340">
    <property type="entry name" value="NA-bd_OB-fold"/>
</dbReference>
<dbReference type="GO" id="GO:0006260">
    <property type="term" value="P:DNA replication"/>
    <property type="evidence" value="ECO:0007669"/>
    <property type="project" value="InterPro"/>
</dbReference>
<gene>
    <name evidence="3" type="ORF">UFOPK2958_00967</name>
</gene>
<organism evidence="3">
    <name type="scientific">freshwater metagenome</name>
    <dbReference type="NCBI Taxonomy" id="449393"/>
    <lineage>
        <taxon>unclassified sequences</taxon>
        <taxon>metagenomes</taxon>
        <taxon>ecological metagenomes</taxon>
    </lineage>
</organism>
<name>A0A6J6WTV8_9ZZZZ</name>
<evidence type="ECO:0000256" key="1">
    <source>
        <dbReference type="ARBA" id="ARBA00023125"/>
    </source>
</evidence>
<proteinExistence type="inferred from homology"/>
<feature type="region of interest" description="Disordered" evidence="2">
    <location>
        <begin position="113"/>
        <end position="151"/>
    </location>
</feature>
<evidence type="ECO:0000256" key="2">
    <source>
        <dbReference type="SAM" id="MobiDB-lite"/>
    </source>
</evidence>
<protein>
    <submittedName>
        <fullName evidence="3">Unannotated protein</fullName>
    </submittedName>
</protein>
<dbReference type="InterPro" id="IPR000424">
    <property type="entry name" value="Primosome_PriB/ssb"/>
</dbReference>
<dbReference type="HAMAP" id="MF_00984">
    <property type="entry name" value="SSB"/>
    <property type="match status" value="1"/>
</dbReference>
<dbReference type="PANTHER" id="PTHR10302:SF27">
    <property type="entry name" value="SINGLE-STRANDED DNA-BINDING PROTEIN"/>
    <property type="match status" value="1"/>
</dbReference>
<dbReference type="PANTHER" id="PTHR10302">
    <property type="entry name" value="SINGLE-STRANDED DNA-BINDING PROTEIN"/>
    <property type="match status" value="1"/>
</dbReference>
<dbReference type="AlphaFoldDB" id="A0A6J6WTV8"/>
<dbReference type="CDD" id="cd04496">
    <property type="entry name" value="SSB_OBF"/>
    <property type="match status" value="1"/>
</dbReference>
<dbReference type="InterPro" id="IPR011344">
    <property type="entry name" value="ssDNA-bd"/>
</dbReference>
<dbReference type="PROSITE" id="PS50935">
    <property type="entry name" value="SSB"/>
    <property type="match status" value="1"/>
</dbReference>
<keyword evidence="1" id="KW-0238">DNA-binding</keyword>
<reference evidence="3" key="1">
    <citation type="submission" date="2020-05" db="EMBL/GenBank/DDBJ databases">
        <authorList>
            <person name="Chiriac C."/>
            <person name="Salcher M."/>
            <person name="Ghai R."/>
            <person name="Kavagutti S V."/>
        </authorList>
    </citation>
    <scope>NUCLEOTIDE SEQUENCE</scope>
</reference>
<accession>A0A6J6WTV8</accession>
<dbReference type="NCBIfam" id="TIGR00621">
    <property type="entry name" value="ssb"/>
    <property type="match status" value="1"/>
</dbReference>